<feature type="domain" description="KTSC" evidence="1">
    <location>
        <begin position="3"/>
        <end position="59"/>
    </location>
</feature>
<organism evidence="2 3">
    <name type="scientific">Chitinophaga lutea</name>
    <dbReference type="NCBI Taxonomy" id="2488634"/>
    <lineage>
        <taxon>Bacteria</taxon>
        <taxon>Pseudomonadati</taxon>
        <taxon>Bacteroidota</taxon>
        <taxon>Chitinophagia</taxon>
        <taxon>Chitinophagales</taxon>
        <taxon>Chitinophagaceae</taxon>
        <taxon>Chitinophaga</taxon>
    </lineage>
</organism>
<keyword evidence="3" id="KW-1185">Reference proteome</keyword>
<accession>A0A3N4QN14</accession>
<proteinExistence type="predicted"/>
<dbReference type="Proteomes" id="UP000278351">
    <property type="component" value="Unassembled WGS sequence"/>
</dbReference>
<dbReference type="AlphaFoldDB" id="A0A3N4QN14"/>
<evidence type="ECO:0000259" key="1">
    <source>
        <dbReference type="Pfam" id="PF13619"/>
    </source>
</evidence>
<evidence type="ECO:0000313" key="2">
    <source>
        <dbReference type="EMBL" id="RPE13094.1"/>
    </source>
</evidence>
<dbReference type="EMBL" id="RPDH01000001">
    <property type="protein sequence ID" value="RPE13094.1"/>
    <property type="molecule type" value="Genomic_DNA"/>
</dbReference>
<dbReference type="RefSeq" id="WP_123845610.1">
    <property type="nucleotide sequence ID" value="NZ_RPDH01000001.1"/>
</dbReference>
<comment type="caution">
    <text evidence="2">The sequence shown here is derived from an EMBL/GenBank/DDBJ whole genome shotgun (WGS) entry which is preliminary data.</text>
</comment>
<protein>
    <submittedName>
        <fullName evidence="2">KTSC domain-containing protein</fullName>
    </submittedName>
</protein>
<dbReference type="InterPro" id="IPR025309">
    <property type="entry name" value="KTSC_dom"/>
</dbReference>
<name>A0A3N4QN14_9BACT</name>
<dbReference type="Pfam" id="PF13619">
    <property type="entry name" value="KTSC"/>
    <property type="match status" value="1"/>
</dbReference>
<evidence type="ECO:0000313" key="3">
    <source>
        <dbReference type="Proteomes" id="UP000278351"/>
    </source>
</evidence>
<sequence>MPSTVVQSMHYDHDTHTLRIRYVSGMVYDYRNVPEEVFEAMKASGSKGRFLNQHIKGNYAFERVPRARR</sequence>
<gene>
    <name evidence="2" type="ORF">EGT74_06045</name>
</gene>
<reference evidence="2 3" key="1">
    <citation type="submission" date="2018-11" db="EMBL/GenBank/DDBJ databases">
        <title>Chitinophaga lutea sp.nov., isolate from arsenic contaminated soil.</title>
        <authorList>
            <person name="Zong Y."/>
        </authorList>
    </citation>
    <scope>NUCLEOTIDE SEQUENCE [LARGE SCALE GENOMIC DNA]</scope>
    <source>
        <strain evidence="2 3">ZY74</strain>
    </source>
</reference>
<dbReference type="OrthoDB" id="8450910at2"/>